<dbReference type="AlphaFoldDB" id="A0AAW2Q1T4"/>
<organism evidence="4">
    <name type="scientific">Sesamum radiatum</name>
    <name type="common">Black benniseed</name>
    <dbReference type="NCBI Taxonomy" id="300843"/>
    <lineage>
        <taxon>Eukaryota</taxon>
        <taxon>Viridiplantae</taxon>
        <taxon>Streptophyta</taxon>
        <taxon>Embryophyta</taxon>
        <taxon>Tracheophyta</taxon>
        <taxon>Spermatophyta</taxon>
        <taxon>Magnoliopsida</taxon>
        <taxon>eudicotyledons</taxon>
        <taxon>Gunneridae</taxon>
        <taxon>Pentapetalae</taxon>
        <taxon>asterids</taxon>
        <taxon>lamiids</taxon>
        <taxon>Lamiales</taxon>
        <taxon>Pedaliaceae</taxon>
        <taxon>Sesamum</taxon>
    </lineage>
</organism>
<dbReference type="GO" id="GO:0003676">
    <property type="term" value="F:nucleic acid binding"/>
    <property type="evidence" value="ECO:0007669"/>
    <property type="project" value="InterPro"/>
</dbReference>
<proteinExistence type="predicted"/>
<protein>
    <recommendedName>
        <fullName evidence="3">CCHC-type domain-containing protein</fullName>
    </recommendedName>
</protein>
<feature type="domain" description="CCHC-type" evidence="3">
    <location>
        <begin position="208"/>
        <end position="221"/>
    </location>
</feature>
<accession>A0AAW2Q1T4</accession>
<sequence>MASELHRLGSQLSLTEEEEAGWVLPSGVWHSEPLNRGFFVVGRLASGKSFHPEALQYTLRIAFSMVRSFEFKMIEGDRFLLKFFHVLERDRVLERCPWAYDKQLLVLAPVDTADDPNTVDLNWCDFHVHIHGLPLGKMTREISTFIGNKLGRFKEVDLDGNGEAWGSSVRIRVALDITKPLSRALKIRTILGDEQLISFTYERLPNFCYLCGCFGHLSRQCELQFQTNFQDPGQNTPFGSWLRASTPSWGRGRSGGTPANTISPHLARPTFVTHSSLQSKSQSPHITCGPAVFGTFPIPQPFPPSSSPTPSPIPTTDPPAEVLSTPPDTHINDLNLPPIPLKPSFLPAENFDPQHPLPTSTPINPAPPPHHLHNTWSCPRPPLHPLLFPLHLPSRPDQPR</sequence>
<feature type="compositionally biased region" description="Pro residues" evidence="2">
    <location>
        <begin position="299"/>
        <end position="317"/>
    </location>
</feature>
<evidence type="ECO:0000256" key="1">
    <source>
        <dbReference type="PROSITE-ProRule" id="PRU00047"/>
    </source>
</evidence>
<keyword evidence="1" id="KW-0863">Zinc-finger</keyword>
<dbReference type="InterPro" id="IPR040256">
    <property type="entry name" value="At4g02000-like"/>
</dbReference>
<dbReference type="Pfam" id="PF14111">
    <property type="entry name" value="DUF4283"/>
    <property type="match status" value="1"/>
</dbReference>
<dbReference type="InterPro" id="IPR025836">
    <property type="entry name" value="Zn_knuckle_CX2CX4HX4C"/>
</dbReference>
<evidence type="ECO:0000256" key="2">
    <source>
        <dbReference type="SAM" id="MobiDB-lite"/>
    </source>
</evidence>
<reference evidence="4" key="2">
    <citation type="journal article" date="2024" name="Plant">
        <title>Genomic evolution and insights into agronomic trait innovations of Sesamum species.</title>
        <authorList>
            <person name="Miao H."/>
            <person name="Wang L."/>
            <person name="Qu L."/>
            <person name="Liu H."/>
            <person name="Sun Y."/>
            <person name="Le M."/>
            <person name="Wang Q."/>
            <person name="Wei S."/>
            <person name="Zheng Y."/>
            <person name="Lin W."/>
            <person name="Duan Y."/>
            <person name="Cao H."/>
            <person name="Xiong S."/>
            <person name="Wang X."/>
            <person name="Wei L."/>
            <person name="Li C."/>
            <person name="Ma Q."/>
            <person name="Ju M."/>
            <person name="Zhao R."/>
            <person name="Li G."/>
            <person name="Mu C."/>
            <person name="Tian Q."/>
            <person name="Mei H."/>
            <person name="Zhang T."/>
            <person name="Gao T."/>
            <person name="Zhang H."/>
        </authorList>
    </citation>
    <scope>NUCLEOTIDE SEQUENCE</scope>
    <source>
        <strain evidence="4">G02</strain>
    </source>
</reference>
<dbReference type="GO" id="GO:0008270">
    <property type="term" value="F:zinc ion binding"/>
    <property type="evidence" value="ECO:0007669"/>
    <property type="project" value="UniProtKB-KW"/>
</dbReference>
<evidence type="ECO:0000259" key="3">
    <source>
        <dbReference type="PROSITE" id="PS50158"/>
    </source>
</evidence>
<reference evidence="4" key="1">
    <citation type="submission" date="2020-06" db="EMBL/GenBank/DDBJ databases">
        <authorList>
            <person name="Li T."/>
            <person name="Hu X."/>
            <person name="Zhang T."/>
            <person name="Song X."/>
            <person name="Zhang H."/>
            <person name="Dai N."/>
            <person name="Sheng W."/>
            <person name="Hou X."/>
            <person name="Wei L."/>
        </authorList>
    </citation>
    <scope>NUCLEOTIDE SEQUENCE</scope>
    <source>
        <strain evidence="4">G02</strain>
        <tissue evidence="4">Leaf</tissue>
    </source>
</reference>
<dbReference type="InterPro" id="IPR001878">
    <property type="entry name" value="Znf_CCHC"/>
</dbReference>
<dbReference type="PANTHER" id="PTHR31286:SF178">
    <property type="entry name" value="DUF4283 DOMAIN-CONTAINING PROTEIN"/>
    <property type="match status" value="1"/>
</dbReference>
<dbReference type="Pfam" id="PF14392">
    <property type="entry name" value="zf-CCHC_4"/>
    <property type="match status" value="1"/>
</dbReference>
<dbReference type="PROSITE" id="PS50158">
    <property type="entry name" value="ZF_CCHC"/>
    <property type="match status" value="1"/>
</dbReference>
<feature type="region of interest" description="Disordered" evidence="2">
    <location>
        <begin position="299"/>
        <end position="374"/>
    </location>
</feature>
<dbReference type="PANTHER" id="PTHR31286">
    <property type="entry name" value="GLYCINE-RICH CELL WALL STRUCTURAL PROTEIN 1.8-LIKE"/>
    <property type="match status" value="1"/>
</dbReference>
<dbReference type="InterPro" id="IPR025558">
    <property type="entry name" value="DUF4283"/>
</dbReference>
<gene>
    <name evidence="4" type="ORF">Sradi_3852000</name>
</gene>
<dbReference type="EMBL" id="JACGWJ010000016">
    <property type="protein sequence ID" value="KAL0361675.1"/>
    <property type="molecule type" value="Genomic_DNA"/>
</dbReference>
<name>A0AAW2Q1T4_SESRA</name>
<comment type="caution">
    <text evidence="4">The sequence shown here is derived from an EMBL/GenBank/DDBJ whole genome shotgun (WGS) entry which is preliminary data.</text>
</comment>
<keyword evidence="1" id="KW-0862">Zinc</keyword>
<evidence type="ECO:0000313" key="4">
    <source>
        <dbReference type="EMBL" id="KAL0361675.1"/>
    </source>
</evidence>
<keyword evidence="1" id="KW-0479">Metal-binding</keyword>